<comment type="caution">
    <text evidence="2">The sequence shown here is derived from an EMBL/GenBank/DDBJ whole genome shotgun (WGS) entry which is preliminary data.</text>
</comment>
<evidence type="ECO:0000256" key="1">
    <source>
        <dbReference type="SAM" id="MobiDB-lite"/>
    </source>
</evidence>
<dbReference type="EMBL" id="SDOV01000003">
    <property type="protein sequence ID" value="KAH7643421.1"/>
    <property type="molecule type" value="Genomic_DNA"/>
</dbReference>
<protein>
    <submittedName>
        <fullName evidence="2">Uncharacterized protein</fullName>
    </submittedName>
</protein>
<organism evidence="2">
    <name type="scientific">Dermatophagoides farinae</name>
    <name type="common">American house dust mite</name>
    <dbReference type="NCBI Taxonomy" id="6954"/>
    <lineage>
        <taxon>Eukaryota</taxon>
        <taxon>Metazoa</taxon>
        <taxon>Ecdysozoa</taxon>
        <taxon>Arthropoda</taxon>
        <taxon>Chelicerata</taxon>
        <taxon>Arachnida</taxon>
        <taxon>Acari</taxon>
        <taxon>Acariformes</taxon>
        <taxon>Sarcoptiformes</taxon>
        <taxon>Astigmata</taxon>
        <taxon>Psoroptidia</taxon>
        <taxon>Analgoidea</taxon>
        <taxon>Pyroglyphidae</taxon>
        <taxon>Dermatophagoidinae</taxon>
        <taxon>Dermatophagoides</taxon>
    </lineage>
</organism>
<feature type="region of interest" description="Disordered" evidence="1">
    <location>
        <begin position="1"/>
        <end position="23"/>
    </location>
</feature>
<name>A0A9D4P294_DERFA</name>
<sequence>MTNIDHYQQQQRQLSVSSSSSTTAAAMQQQCLTPMYYDDIPEIVPYEDYDNVKMNESNGQYI</sequence>
<reference evidence="2" key="1">
    <citation type="submission" date="2020-06" db="EMBL/GenBank/DDBJ databases">
        <authorList>
            <person name="Ji K."/>
            <person name="Li J."/>
        </authorList>
    </citation>
    <scope>NUCLEOTIDE SEQUENCE</scope>
    <source>
        <strain evidence="2">JKM2019</strain>
        <tissue evidence="2">Whole body</tissue>
    </source>
</reference>
<accession>A0A9D4P294</accession>
<dbReference type="AlphaFoldDB" id="A0A9D4P294"/>
<dbReference type="Proteomes" id="UP000828236">
    <property type="component" value="Unassembled WGS sequence"/>
</dbReference>
<proteinExistence type="predicted"/>
<reference evidence="2" key="2">
    <citation type="journal article" date="2021" name="World Allergy Organ. J.">
        <title>Chromosome-level assembly of Dermatophagoides farinae genome and transcriptome reveals two novel allergens Der f 37 and Der f 39.</title>
        <authorList>
            <person name="Chen J."/>
            <person name="Cai Z."/>
            <person name="Fan D."/>
            <person name="Hu J."/>
            <person name="Hou Y."/>
            <person name="He Y."/>
            <person name="Zhang Z."/>
            <person name="Zhao Z."/>
            <person name="Gao P."/>
            <person name="Hu W."/>
            <person name="Sun J."/>
            <person name="Li J."/>
            <person name="Ji K."/>
        </authorList>
    </citation>
    <scope>NUCLEOTIDE SEQUENCE</scope>
    <source>
        <strain evidence="2">JKM2019</strain>
    </source>
</reference>
<feature type="compositionally biased region" description="Low complexity" evidence="1">
    <location>
        <begin position="8"/>
        <end position="23"/>
    </location>
</feature>
<gene>
    <name evidence="2" type="ORF">HUG17_10112</name>
</gene>
<evidence type="ECO:0000313" key="2">
    <source>
        <dbReference type="EMBL" id="KAH7643421.1"/>
    </source>
</evidence>